<organism evidence="1 2">
    <name type="scientific">Holothuria leucospilota</name>
    <name type="common">Black long sea cucumber</name>
    <name type="synonym">Mertensiothuria leucospilota</name>
    <dbReference type="NCBI Taxonomy" id="206669"/>
    <lineage>
        <taxon>Eukaryota</taxon>
        <taxon>Metazoa</taxon>
        <taxon>Echinodermata</taxon>
        <taxon>Eleutherozoa</taxon>
        <taxon>Echinozoa</taxon>
        <taxon>Holothuroidea</taxon>
        <taxon>Aspidochirotacea</taxon>
        <taxon>Aspidochirotida</taxon>
        <taxon>Holothuriidae</taxon>
        <taxon>Holothuria</taxon>
    </lineage>
</organism>
<name>A0A9Q1CGP8_HOLLE</name>
<proteinExistence type="predicted"/>
<evidence type="ECO:0000313" key="1">
    <source>
        <dbReference type="EMBL" id="KAJ8045002.1"/>
    </source>
</evidence>
<dbReference type="Proteomes" id="UP001152320">
    <property type="component" value="Chromosome 3"/>
</dbReference>
<dbReference type="EMBL" id="JAIZAY010000003">
    <property type="protein sequence ID" value="KAJ8045002.1"/>
    <property type="molecule type" value="Genomic_DNA"/>
</dbReference>
<gene>
    <name evidence="1" type="ORF">HOLleu_07917</name>
</gene>
<protein>
    <submittedName>
        <fullName evidence="1">Uncharacterized protein</fullName>
    </submittedName>
</protein>
<accession>A0A9Q1CGP8</accession>
<evidence type="ECO:0000313" key="2">
    <source>
        <dbReference type="Proteomes" id="UP001152320"/>
    </source>
</evidence>
<reference evidence="1" key="1">
    <citation type="submission" date="2021-10" db="EMBL/GenBank/DDBJ databases">
        <title>Tropical sea cucumber genome reveals ecological adaptation and Cuvierian tubules defense mechanism.</title>
        <authorList>
            <person name="Chen T."/>
        </authorList>
    </citation>
    <scope>NUCLEOTIDE SEQUENCE</scope>
    <source>
        <strain evidence="1">Nanhai2018</strain>
        <tissue evidence="1">Muscle</tissue>
    </source>
</reference>
<dbReference type="AlphaFoldDB" id="A0A9Q1CGP8"/>
<sequence length="259" mass="29448">MYQRDNRQDAARPSLRRAVNLELPVDPQSSYDTSQYGEIIIVYLKYTDHILREELPCHLRDQIATSFSIFSVHVPILTDGEPGFIPVATFTDSDKTVVYYQSSYKDIGTLDSIDETEDGTVTLRRGDDVIVLPTGGDIVECHENSTGADFDRVTGKLLKSTNYPQEFNWGCDLFGDDVGYCRVLRQHQCELQRLGGDVCVLTHSPVSERCASFMRIERLTGFFRDAMFLPTEPTPIESFQAQWIKRDHEMGIEFPCLSK</sequence>
<keyword evidence="2" id="KW-1185">Reference proteome</keyword>
<comment type="caution">
    <text evidence="1">The sequence shown here is derived from an EMBL/GenBank/DDBJ whole genome shotgun (WGS) entry which is preliminary data.</text>
</comment>